<evidence type="ECO:0000256" key="2">
    <source>
        <dbReference type="SAM" id="MobiDB-lite"/>
    </source>
</evidence>
<dbReference type="Proteomes" id="UP001154061">
    <property type="component" value="Unassembled WGS sequence"/>
</dbReference>
<dbReference type="GO" id="GO:0005975">
    <property type="term" value="P:carbohydrate metabolic process"/>
    <property type="evidence" value="ECO:0007669"/>
    <property type="project" value="InterPro"/>
</dbReference>
<feature type="region of interest" description="Disordered" evidence="2">
    <location>
        <begin position="35"/>
        <end position="64"/>
    </location>
</feature>
<dbReference type="Gene3D" id="3.20.20.370">
    <property type="entry name" value="Glycoside hydrolase/deacetylase"/>
    <property type="match status" value="1"/>
</dbReference>
<gene>
    <name evidence="4" type="ORF">NDI89_23095</name>
</gene>
<keyword evidence="1" id="KW-0732">Signal</keyword>
<feature type="domain" description="NodB homology" evidence="3">
    <location>
        <begin position="227"/>
        <end position="351"/>
    </location>
</feature>
<dbReference type="PANTHER" id="PTHR34216">
    <property type="match status" value="1"/>
</dbReference>
<dbReference type="InterPro" id="IPR051398">
    <property type="entry name" value="Polysacch_Deacetylase"/>
</dbReference>
<dbReference type="CDD" id="cd10970">
    <property type="entry name" value="CE4_DAC_u1_6s"/>
    <property type="match status" value="1"/>
</dbReference>
<accession>A0A9Q4Q4D1</accession>
<comment type="caution">
    <text evidence="4">The sequence shown here is derived from an EMBL/GenBank/DDBJ whole genome shotgun (WGS) entry which is preliminary data.</text>
</comment>
<evidence type="ECO:0000259" key="3">
    <source>
        <dbReference type="Pfam" id="PF01522"/>
    </source>
</evidence>
<proteinExistence type="predicted"/>
<dbReference type="PANTHER" id="PTHR34216:SF7">
    <property type="entry name" value="POLY-BETA-1,6-N-ACETYL-D-GLUCOSAMINE N-DEACETYLASE"/>
    <property type="match status" value="1"/>
</dbReference>
<evidence type="ECO:0000313" key="4">
    <source>
        <dbReference type="EMBL" id="MDF9748456.1"/>
    </source>
</evidence>
<dbReference type="RefSeq" id="WP_277525193.1">
    <property type="nucleotide sequence ID" value="NZ_JAMQOT010000016.1"/>
</dbReference>
<dbReference type="InterPro" id="IPR002509">
    <property type="entry name" value="NODB_dom"/>
</dbReference>
<dbReference type="AlphaFoldDB" id="A0A9Q4Q4D1"/>
<name>A0A9Q4Q4D1_9EURY</name>
<dbReference type="SUPFAM" id="SSF88713">
    <property type="entry name" value="Glycoside hydrolase/deacetylase"/>
    <property type="match status" value="1"/>
</dbReference>
<dbReference type="Pfam" id="PF01522">
    <property type="entry name" value="Polysacc_deac_1"/>
    <property type="match status" value="1"/>
</dbReference>
<evidence type="ECO:0000313" key="5">
    <source>
        <dbReference type="Proteomes" id="UP001154061"/>
    </source>
</evidence>
<organism evidence="4 5">
    <name type="scientific">Natrinema salsiterrestre</name>
    <dbReference type="NCBI Taxonomy" id="2950540"/>
    <lineage>
        <taxon>Archaea</taxon>
        <taxon>Methanobacteriati</taxon>
        <taxon>Methanobacteriota</taxon>
        <taxon>Stenosarchaea group</taxon>
        <taxon>Halobacteria</taxon>
        <taxon>Halobacteriales</taxon>
        <taxon>Natrialbaceae</taxon>
        <taxon>Natrinema</taxon>
    </lineage>
</organism>
<dbReference type="InterPro" id="IPR011330">
    <property type="entry name" value="Glyco_hydro/deAcase_b/a-brl"/>
</dbReference>
<feature type="compositionally biased region" description="Low complexity" evidence="2">
    <location>
        <begin position="44"/>
        <end position="53"/>
    </location>
</feature>
<dbReference type="Gene3D" id="2.60.120.260">
    <property type="entry name" value="Galactose-binding domain-like"/>
    <property type="match status" value="1"/>
</dbReference>
<dbReference type="InterPro" id="IPR006311">
    <property type="entry name" value="TAT_signal"/>
</dbReference>
<dbReference type="EMBL" id="JAMQOT010000016">
    <property type="protein sequence ID" value="MDF9748456.1"/>
    <property type="molecule type" value="Genomic_DNA"/>
</dbReference>
<keyword evidence="5" id="KW-1185">Reference proteome</keyword>
<evidence type="ECO:0000256" key="1">
    <source>
        <dbReference type="ARBA" id="ARBA00022729"/>
    </source>
</evidence>
<reference evidence="4" key="1">
    <citation type="submission" date="2022-06" db="EMBL/GenBank/DDBJ databases">
        <title>Natrinema sp. a new haloarchaeum isolate from saline soil.</title>
        <authorList>
            <person name="Strakova D."/>
            <person name="Galisteo C."/>
            <person name="Sanchez-Porro C."/>
            <person name="Ventosa A."/>
        </authorList>
    </citation>
    <scope>NUCLEOTIDE SEQUENCE</scope>
    <source>
        <strain evidence="4">S1CR25-10</strain>
    </source>
</reference>
<feature type="compositionally biased region" description="Acidic residues" evidence="2">
    <location>
        <begin position="54"/>
        <end position="63"/>
    </location>
</feature>
<dbReference type="PROSITE" id="PS51318">
    <property type="entry name" value="TAT"/>
    <property type="match status" value="1"/>
</dbReference>
<sequence>MTNQQNTRRQFLAASSVTAFAAMAGCMDRVNSAIPNVNDGNGGDSSPNGNESDSSNDIDEIESPELTVETEYNSREKFKQPGKQLDDFENLEPWEVSRGSGEADQNITFDGSQSIRLSAKNNQNIILSRQIEKTDMSDLDVSMAVRTSTPSNIAIDIRLVDIYGGYAHHQLRSVTYGESDVDWFRTCPGVFEQSSMPLEREVVEEIQIIIYNTGDAEVWVDDLRTHKKPDNGYVILSWDDGTPDFYERASPLHDEYDVNAVQAAVRQWTRNQREGVMTVAQLKERQEAGDQIVAHGTHTRLAEMEENDLENALRRDKNWAVQNELEGGHFLVYPHNSFDKTVHDIASNYYYAGGFNQSGNVNLTGVHGFDPLALPRTIGSNLDIATRCIDLAAEHRQCTILNFHEFEINNTIDENEYEKLLQHINDTDNVEVINYDDLWKMRRAGH</sequence>
<dbReference type="GO" id="GO:0016810">
    <property type="term" value="F:hydrolase activity, acting on carbon-nitrogen (but not peptide) bonds"/>
    <property type="evidence" value="ECO:0007669"/>
    <property type="project" value="InterPro"/>
</dbReference>
<protein>
    <submittedName>
        <fullName evidence="4">Polysaccharide deacetylase family protein</fullName>
    </submittedName>
</protein>